<dbReference type="RefSeq" id="WP_094924347.1">
    <property type="nucleotide sequence ID" value="NZ_NPIA01000004.1"/>
</dbReference>
<dbReference type="AlphaFoldDB" id="A0A263BTI6"/>
<gene>
    <name evidence="1" type="ORF">CIB95_08895</name>
</gene>
<proteinExistence type="predicted"/>
<protein>
    <submittedName>
        <fullName evidence="1">Antitoxin</fullName>
    </submittedName>
</protein>
<reference evidence="2" key="1">
    <citation type="submission" date="2017-08" db="EMBL/GenBank/DDBJ databases">
        <authorList>
            <person name="Huang Z."/>
        </authorList>
    </citation>
    <scope>NUCLEOTIDE SEQUENCE [LARGE SCALE GENOMIC DNA]</scope>
    <source>
        <strain evidence="2">SA5d-4</strain>
    </source>
</reference>
<sequence length="67" mass="7863">MGKKVGRPSGRKKTSKIEILLEPVTKEKFMEYLREEGKCASTEIGYWIRDYIREYETSLDNRFDGGK</sequence>
<evidence type="ECO:0000313" key="1">
    <source>
        <dbReference type="EMBL" id="OZM56878.1"/>
    </source>
</evidence>
<organism evidence="1 2">
    <name type="scientific">Lottiidibacillus patelloidae</name>
    <dbReference type="NCBI Taxonomy" id="2670334"/>
    <lineage>
        <taxon>Bacteria</taxon>
        <taxon>Bacillati</taxon>
        <taxon>Bacillota</taxon>
        <taxon>Bacilli</taxon>
        <taxon>Bacillales</taxon>
        <taxon>Bacillaceae</taxon>
        <taxon>Lottiidibacillus</taxon>
    </lineage>
</organism>
<dbReference type="EMBL" id="NPIA01000004">
    <property type="protein sequence ID" value="OZM56878.1"/>
    <property type="molecule type" value="Genomic_DNA"/>
</dbReference>
<reference evidence="1 2" key="2">
    <citation type="submission" date="2017-09" db="EMBL/GenBank/DDBJ databases">
        <title>Bacillus patelloidae sp. nov., isolated from the intestinal tract of a marine limpet.</title>
        <authorList>
            <person name="Liu R."/>
            <person name="Dong C."/>
            <person name="Shao Z."/>
        </authorList>
    </citation>
    <scope>NUCLEOTIDE SEQUENCE [LARGE SCALE GENOMIC DNA]</scope>
    <source>
        <strain evidence="1 2">SA5d-4</strain>
    </source>
</reference>
<comment type="caution">
    <text evidence="1">The sequence shown here is derived from an EMBL/GenBank/DDBJ whole genome shotgun (WGS) entry which is preliminary data.</text>
</comment>
<evidence type="ECO:0000313" key="2">
    <source>
        <dbReference type="Proteomes" id="UP000217083"/>
    </source>
</evidence>
<name>A0A263BTI6_9BACI</name>
<keyword evidence="2" id="KW-1185">Reference proteome</keyword>
<accession>A0A263BTI6</accession>
<dbReference type="Proteomes" id="UP000217083">
    <property type="component" value="Unassembled WGS sequence"/>
</dbReference>